<evidence type="ECO:0000313" key="4">
    <source>
        <dbReference type="Proteomes" id="UP001064933"/>
    </source>
</evidence>
<evidence type="ECO:0000256" key="2">
    <source>
        <dbReference type="SAM" id="Phobius"/>
    </source>
</evidence>
<reference evidence="3" key="1">
    <citation type="submission" date="2022-10" db="EMBL/GenBank/DDBJ databases">
        <title>Characterization and whole genome sequencing of a new Roseateles species, isolated from fresh water.</title>
        <authorList>
            <person name="Guliayeva D.Y."/>
            <person name="Akhremchuk A.E."/>
            <person name="Sikolenko M.A."/>
            <person name="Valentovich L.N."/>
            <person name="Sidarenka A.V."/>
        </authorList>
    </citation>
    <scope>NUCLEOTIDE SEQUENCE</scope>
    <source>
        <strain evidence="3">BIM B-1768</strain>
    </source>
</reference>
<keyword evidence="2" id="KW-1133">Transmembrane helix</keyword>
<protein>
    <submittedName>
        <fullName evidence="3">DUF2145 domain-containing protein</fullName>
    </submittedName>
</protein>
<feature type="transmembrane region" description="Helical" evidence="2">
    <location>
        <begin position="31"/>
        <end position="52"/>
    </location>
</feature>
<dbReference type="Proteomes" id="UP001064933">
    <property type="component" value="Chromosome"/>
</dbReference>
<dbReference type="EMBL" id="CP104562">
    <property type="protein sequence ID" value="UXH76920.1"/>
    <property type="molecule type" value="Genomic_DNA"/>
</dbReference>
<gene>
    <name evidence="3" type="ORF">N4261_18065</name>
</gene>
<dbReference type="Pfam" id="PF09916">
    <property type="entry name" value="DUF2145"/>
    <property type="match status" value="1"/>
</dbReference>
<dbReference type="RefSeq" id="WP_261756662.1">
    <property type="nucleotide sequence ID" value="NZ_CP104562.2"/>
</dbReference>
<organism evidence="3 4">
    <name type="scientific">Roseateles amylovorans</name>
    <dbReference type="NCBI Taxonomy" id="2978473"/>
    <lineage>
        <taxon>Bacteria</taxon>
        <taxon>Pseudomonadati</taxon>
        <taxon>Pseudomonadota</taxon>
        <taxon>Betaproteobacteria</taxon>
        <taxon>Burkholderiales</taxon>
        <taxon>Sphaerotilaceae</taxon>
        <taxon>Roseateles</taxon>
    </lineage>
</organism>
<keyword evidence="2" id="KW-0812">Transmembrane</keyword>
<sequence length="324" mass="35563">MSLRADAAAASCIDEPRRRSTEGKRRQGRRALGLLVGVGLMLSGLNAGAAVFCDRPSDLNAIDQDRQLRLVAEVKRVLQQAGPAAALVSRSGTDLDRFNIRYSHAGLALRDSANGAWSVRQLYYACDESRPRLFDQGLTGFLMSAGKIEPTRLSMVLLPPEPAQRLATLALDNRRALALLAPQYSANAYAFSTRYQNCNQWVAELMASAWSGEPPDDRPAAQQRLSALGYEPEAVRIPSHSLMFAAQFVPLVHLDDHPIDDLYALRMRVSTPASLEAFAHRLAPEAERVELCATADRLVVRRGWQPLDASCMPGAMDQIIALRD</sequence>
<evidence type="ECO:0000313" key="3">
    <source>
        <dbReference type="EMBL" id="UXH76920.1"/>
    </source>
</evidence>
<proteinExistence type="predicted"/>
<keyword evidence="4" id="KW-1185">Reference proteome</keyword>
<dbReference type="InterPro" id="IPR014547">
    <property type="entry name" value="UCP028477"/>
</dbReference>
<name>A0ABY6AWE5_9BURK</name>
<feature type="region of interest" description="Disordered" evidence="1">
    <location>
        <begin position="1"/>
        <end position="26"/>
    </location>
</feature>
<accession>A0ABY6AWE5</accession>
<evidence type="ECO:0000256" key="1">
    <source>
        <dbReference type="SAM" id="MobiDB-lite"/>
    </source>
</evidence>
<feature type="compositionally biased region" description="Basic and acidic residues" evidence="1">
    <location>
        <begin position="14"/>
        <end position="25"/>
    </location>
</feature>
<keyword evidence="2" id="KW-0472">Membrane</keyword>